<dbReference type="EMBL" id="CP001097">
    <property type="protein sequence ID" value="ACD91294.1"/>
    <property type="molecule type" value="Genomic_DNA"/>
</dbReference>
<evidence type="ECO:0000313" key="1">
    <source>
        <dbReference type="EMBL" id="ACD91294.1"/>
    </source>
</evidence>
<proteinExistence type="predicted"/>
<dbReference type="Pfam" id="PF01839">
    <property type="entry name" value="FG-GAP"/>
    <property type="match status" value="1"/>
</dbReference>
<sequence>MNGDGLADLIIGAYGNAVGGTGAGRSYVIFGSTTGVFAGSTAVDWMGTSGDDSHTGTAASETFIGGADNDTLTGGGGADVLYGGAGHDTFVLDAGNVTALQNPFGAGGNTNQLARIDGGTGIDKITLFGGASLDLTIIANQSAGDPETGSRIAGIEKIDMATDTNANTLTIGLQDVLDMAGMNTLNAISMGSQSRLYLLGAAISGGTHDLNSIESLHQLIIDGGSNDSVRLASGSGFVSDNHLILENGARYDVYTNSADHAQLLINHAIAVL</sequence>
<dbReference type="STRING" id="290315.Clim_2271"/>
<name>B3EHD2_CHLL2</name>
<organism evidence="1 2">
    <name type="scientific">Chlorobium limicola (strain DSM 245 / NBRC 103803 / 6330)</name>
    <dbReference type="NCBI Taxonomy" id="290315"/>
    <lineage>
        <taxon>Bacteria</taxon>
        <taxon>Pseudomonadati</taxon>
        <taxon>Chlorobiota</taxon>
        <taxon>Chlorobiia</taxon>
        <taxon>Chlorobiales</taxon>
        <taxon>Chlorobiaceae</taxon>
        <taxon>Chlorobium/Pelodictyon group</taxon>
        <taxon>Chlorobium</taxon>
    </lineage>
</organism>
<dbReference type="KEGG" id="cli:Clim_2271"/>
<dbReference type="PROSITE" id="PS00330">
    <property type="entry name" value="HEMOLYSIN_CALCIUM"/>
    <property type="match status" value="1"/>
</dbReference>
<dbReference type="InterPro" id="IPR013517">
    <property type="entry name" value="FG-GAP"/>
</dbReference>
<dbReference type="AlphaFoldDB" id="B3EHD2"/>
<dbReference type="Proteomes" id="UP000008841">
    <property type="component" value="Chromosome"/>
</dbReference>
<dbReference type="eggNOG" id="COG2931">
    <property type="taxonomic scope" value="Bacteria"/>
</dbReference>
<dbReference type="GO" id="GO:0005509">
    <property type="term" value="F:calcium ion binding"/>
    <property type="evidence" value="ECO:0007669"/>
    <property type="project" value="InterPro"/>
</dbReference>
<dbReference type="PRINTS" id="PR00313">
    <property type="entry name" value="CABNDNGRPT"/>
</dbReference>
<dbReference type="Gene3D" id="2.150.10.10">
    <property type="entry name" value="Serralysin-like metalloprotease, C-terminal"/>
    <property type="match status" value="1"/>
</dbReference>
<dbReference type="InterPro" id="IPR018511">
    <property type="entry name" value="Hemolysin-typ_Ca-bd_CS"/>
</dbReference>
<reference evidence="1 2" key="1">
    <citation type="submission" date="2008-05" db="EMBL/GenBank/DDBJ databases">
        <title>Complete sequence of Chlorobium limicola DSM 245.</title>
        <authorList>
            <consortium name="US DOE Joint Genome Institute"/>
            <person name="Lucas S."/>
            <person name="Copeland A."/>
            <person name="Lapidus A."/>
            <person name="Glavina del Rio T."/>
            <person name="Dalin E."/>
            <person name="Tice H."/>
            <person name="Bruce D."/>
            <person name="Goodwin L."/>
            <person name="Pitluck S."/>
            <person name="Schmutz J."/>
            <person name="Larimer F."/>
            <person name="Land M."/>
            <person name="Hauser L."/>
            <person name="Kyrpides N."/>
            <person name="Ovchinnikova G."/>
            <person name="Zhao F."/>
            <person name="Li T."/>
            <person name="Liu Z."/>
            <person name="Overmann J."/>
            <person name="Bryant D.A."/>
            <person name="Richardson P."/>
        </authorList>
    </citation>
    <scope>NUCLEOTIDE SEQUENCE [LARGE SCALE GENOMIC DNA]</scope>
    <source>
        <strain evidence="2">DSM 245 / NBRC 103803 / 6330</strain>
    </source>
</reference>
<dbReference type="InterPro" id="IPR011049">
    <property type="entry name" value="Serralysin-like_metalloprot_C"/>
</dbReference>
<evidence type="ECO:0000313" key="2">
    <source>
        <dbReference type="Proteomes" id="UP000008841"/>
    </source>
</evidence>
<protein>
    <submittedName>
        <fullName evidence="1">Hemolysin-type calcium-binding region</fullName>
    </submittedName>
</protein>
<accession>B3EHD2</accession>
<dbReference type="HOGENOM" id="CLU_1021939_0_0_10"/>
<gene>
    <name evidence="1" type="ordered locus">Clim_2271</name>
</gene>
<dbReference type="InterPro" id="IPR001343">
    <property type="entry name" value="Hemolysn_Ca-bd"/>
</dbReference>
<dbReference type="Pfam" id="PF00353">
    <property type="entry name" value="HemolysinCabind"/>
    <property type="match status" value="1"/>
</dbReference>
<dbReference type="SUPFAM" id="SSF51120">
    <property type="entry name" value="beta-Roll"/>
    <property type="match status" value="1"/>
</dbReference>